<gene>
    <name evidence="1" type="ORF">FLM02_18790</name>
</gene>
<dbReference type="Proteomes" id="UP000319979">
    <property type="component" value="Unassembled WGS sequence"/>
</dbReference>
<dbReference type="Gene3D" id="3.40.470.10">
    <property type="entry name" value="Uracil-DNA glycosylase-like domain"/>
    <property type="match status" value="1"/>
</dbReference>
<dbReference type="SUPFAM" id="SSF52141">
    <property type="entry name" value="Uracil-DNA glycosylase-like"/>
    <property type="match status" value="1"/>
</dbReference>
<protein>
    <recommendedName>
        <fullName evidence="3">Uracil-DNA glycosylase-like domain-containing protein</fullName>
    </recommendedName>
</protein>
<proteinExistence type="predicted"/>
<comment type="caution">
    <text evidence="1">The sequence shown here is derived from an EMBL/GenBank/DDBJ whole genome shotgun (WGS) entry which is preliminary data.</text>
</comment>
<dbReference type="EMBL" id="VIOS01000142">
    <property type="protein sequence ID" value="TQP08488.1"/>
    <property type="molecule type" value="Genomic_DNA"/>
</dbReference>
<dbReference type="AlphaFoldDB" id="A0A543XV06"/>
<dbReference type="InterPro" id="IPR036895">
    <property type="entry name" value="Uracil-DNA_glycosylase-like_sf"/>
</dbReference>
<evidence type="ECO:0008006" key="3">
    <source>
        <dbReference type="Google" id="ProtNLM"/>
    </source>
</evidence>
<dbReference type="RefSeq" id="WP_142565521.1">
    <property type="nucleotide sequence ID" value="NZ_VIOI01000067.1"/>
</dbReference>
<evidence type="ECO:0000313" key="1">
    <source>
        <dbReference type="EMBL" id="TQP08488.1"/>
    </source>
</evidence>
<evidence type="ECO:0000313" key="2">
    <source>
        <dbReference type="Proteomes" id="UP000319979"/>
    </source>
</evidence>
<reference evidence="1 2" key="1">
    <citation type="submission" date="2019-07" db="EMBL/GenBank/DDBJ databases">
        <title>Phenotypic and genotypic antimicrobial resistance traits of Vibrio cholerae non-O1/non-O139 isolated from a large Austrian lake frequently associated with cases of infection.</title>
        <authorList>
            <person name="Lepuschitz S."/>
            <person name="Baron S."/>
            <person name="Larvor E."/>
            <person name="Granier S."/>
            <person name="Pretzer C."/>
            <person name="Mach R.L."/>
            <person name="Farnleitner A.H."/>
            <person name="Ruppitsch W."/>
            <person name="Pleininger S."/>
            <person name="Indra A."/>
            <person name="Kirschner A.K.T."/>
        </authorList>
    </citation>
    <scope>NUCLEOTIDE SEQUENCE [LARGE SCALE GENOMIC DNA]</scope>
    <source>
        <strain evidence="1 2">A12JL36W90</strain>
    </source>
</reference>
<sequence length="221" mass="24879">MEAFELPNMARAILKYLLDDHGEVIYSSADTLKKGDIYLLGLNPGGCGFITIKEHIETMLLKTKNSYLDEAWPNANPIYDEGCAPLQRRVRWLLEEIGYDVRDVCSSNLIFTTSRSSKELCFGLAGTCWAFHECVLEIVQPKLIITFGNSETSASPYFFLKSLLKGEEESIPSGHGGWVCKSFTTKINNRITCVIGLPHLSYYNPEGKMEVVNWLKGKLRI</sequence>
<name>A0A543XV06_VIBCL</name>
<organism evidence="1 2">
    <name type="scientific">Vibrio cholerae</name>
    <dbReference type="NCBI Taxonomy" id="666"/>
    <lineage>
        <taxon>Bacteria</taxon>
        <taxon>Pseudomonadati</taxon>
        <taxon>Pseudomonadota</taxon>
        <taxon>Gammaproteobacteria</taxon>
        <taxon>Vibrionales</taxon>
        <taxon>Vibrionaceae</taxon>
        <taxon>Vibrio</taxon>
    </lineage>
</organism>
<accession>A0A543XV06</accession>